<name>A0A9W7GCH9_9STRA</name>
<dbReference type="InterPro" id="IPR002016">
    <property type="entry name" value="Haem_peroxidase"/>
</dbReference>
<dbReference type="SUPFAM" id="SSF48113">
    <property type="entry name" value="Heme-dependent peroxidases"/>
    <property type="match status" value="1"/>
</dbReference>
<keyword evidence="1" id="KW-0560">Oxidoreductase</keyword>
<feature type="chain" id="PRO_5040939646" description="Plant heme peroxidase family profile domain-containing protein" evidence="3">
    <location>
        <begin position="20"/>
        <end position="367"/>
    </location>
</feature>
<dbReference type="InterPro" id="IPR010255">
    <property type="entry name" value="Haem_peroxidase_sf"/>
</dbReference>
<gene>
    <name evidence="5" type="ORF">TrCOL_g4890</name>
</gene>
<dbReference type="Gene3D" id="1.10.520.10">
    <property type="match status" value="1"/>
</dbReference>
<dbReference type="OrthoDB" id="2859658at2759"/>
<comment type="caution">
    <text evidence="5">The sequence shown here is derived from an EMBL/GenBank/DDBJ whole genome shotgun (WGS) entry which is preliminary data.</text>
</comment>
<dbReference type="PANTHER" id="PTHR31356">
    <property type="entry name" value="THYLAKOID LUMENAL 29 KDA PROTEIN, CHLOROPLASTIC-RELATED"/>
    <property type="match status" value="1"/>
</dbReference>
<proteinExistence type="inferred from homology"/>
<dbReference type="GO" id="GO:0004601">
    <property type="term" value="F:peroxidase activity"/>
    <property type="evidence" value="ECO:0007669"/>
    <property type="project" value="InterPro"/>
</dbReference>
<feature type="domain" description="Plant heme peroxidase family profile" evidence="4">
    <location>
        <begin position="97"/>
        <end position="246"/>
    </location>
</feature>
<dbReference type="GO" id="GO:0034599">
    <property type="term" value="P:cellular response to oxidative stress"/>
    <property type="evidence" value="ECO:0007669"/>
    <property type="project" value="InterPro"/>
</dbReference>
<evidence type="ECO:0000313" key="5">
    <source>
        <dbReference type="EMBL" id="GMI39964.1"/>
    </source>
</evidence>
<reference evidence="6" key="1">
    <citation type="journal article" date="2023" name="Commun. Biol.">
        <title>Genome analysis of Parmales, the sister group of diatoms, reveals the evolutionary specialization of diatoms from phago-mixotrophs to photoautotrophs.</title>
        <authorList>
            <person name="Ban H."/>
            <person name="Sato S."/>
            <person name="Yoshikawa S."/>
            <person name="Yamada K."/>
            <person name="Nakamura Y."/>
            <person name="Ichinomiya M."/>
            <person name="Sato N."/>
            <person name="Blanc-Mathieu R."/>
            <person name="Endo H."/>
            <person name="Kuwata A."/>
            <person name="Ogata H."/>
        </authorList>
    </citation>
    <scope>NUCLEOTIDE SEQUENCE [LARGE SCALE GENOMIC DNA]</scope>
</reference>
<dbReference type="Pfam" id="PF00141">
    <property type="entry name" value="peroxidase"/>
    <property type="match status" value="1"/>
</dbReference>
<sequence>MKTAVFIPLLSLIVTNTSAFTPSTSPSSPSITQINTELSSTELSSISRKAFLTNSITSAASVAASVAFNPSVASADVYYDPDRYGDKELKIAAVNKIRQNVRDVITSQPSLASSILRLSLADSLSYDLSTSTGGGNGCVLDWVSSNQCDTIYKEGGKALEDIVKKLRKTTEVSRGDVVAVAGEEALESVGGERCRVQIGRLPNTSKCPTFDFGPLLPSLGTELSLKSLTAFVSAGLSPREAAIVAGVCGDVGLIVSKIGGDGDDDKYVNEMGETDFIPGTSFGGPKEIYGKMVGDRKVSNLYLKSLTLSQKVPAGSIWEDDQVKGWGVKYAQGKGGLGKDAREGLEKVWGLGAKYTGGKVEALLGNE</sequence>
<dbReference type="GO" id="GO:0000302">
    <property type="term" value="P:response to reactive oxygen species"/>
    <property type="evidence" value="ECO:0007669"/>
    <property type="project" value="TreeGrafter"/>
</dbReference>
<evidence type="ECO:0000256" key="1">
    <source>
        <dbReference type="ARBA" id="ARBA00023002"/>
    </source>
</evidence>
<keyword evidence="3" id="KW-0732">Signal</keyword>
<comment type="similarity">
    <text evidence="2">Belongs to the peroxidase family.</text>
</comment>
<feature type="signal peptide" evidence="3">
    <location>
        <begin position="1"/>
        <end position="19"/>
    </location>
</feature>
<dbReference type="PANTHER" id="PTHR31356:SF66">
    <property type="entry name" value="CATALASE-PEROXIDASE"/>
    <property type="match status" value="1"/>
</dbReference>
<keyword evidence="6" id="KW-1185">Reference proteome</keyword>
<evidence type="ECO:0000256" key="2">
    <source>
        <dbReference type="RuleBase" id="RU004241"/>
    </source>
</evidence>
<dbReference type="GO" id="GO:0020037">
    <property type="term" value="F:heme binding"/>
    <property type="evidence" value="ECO:0007669"/>
    <property type="project" value="InterPro"/>
</dbReference>
<dbReference type="Proteomes" id="UP001165065">
    <property type="component" value="Unassembled WGS sequence"/>
</dbReference>
<protein>
    <recommendedName>
        <fullName evidence="4">Plant heme peroxidase family profile domain-containing protein</fullName>
    </recommendedName>
</protein>
<evidence type="ECO:0000256" key="3">
    <source>
        <dbReference type="SAM" id="SignalP"/>
    </source>
</evidence>
<dbReference type="GO" id="GO:0042744">
    <property type="term" value="P:hydrogen peroxide catabolic process"/>
    <property type="evidence" value="ECO:0007669"/>
    <property type="project" value="TreeGrafter"/>
</dbReference>
<dbReference type="InterPro" id="IPR044831">
    <property type="entry name" value="Ccp1-like"/>
</dbReference>
<evidence type="ECO:0000313" key="6">
    <source>
        <dbReference type="Proteomes" id="UP001165065"/>
    </source>
</evidence>
<dbReference type="AlphaFoldDB" id="A0A9W7GCH9"/>
<accession>A0A9W7GCH9</accession>
<organism evidence="5 6">
    <name type="scientific">Triparma columacea</name>
    <dbReference type="NCBI Taxonomy" id="722753"/>
    <lineage>
        <taxon>Eukaryota</taxon>
        <taxon>Sar</taxon>
        <taxon>Stramenopiles</taxon>
        <taxon>Ochrophyta</taxon>
        <taxon>Bolidophyceae</taxon>
        <taxon>Parmales</taxon>
        <taxon>Triparmaceae</taxon>
        <taxon>Triparma</taxon>
    </lineage>
</organism>
<dbReference type="EMBL" id="BRYA01000115">
    <property type="protein sequence ID" value="GMI39964.1"/>
    <property type="molecule type" value="Genomic_DNA"/>
</dbReference>
<evidence type="ECO:0000259" key="4">
    <source>
        <dbReference type="Pfam" id="PF00141"/>
    </source>
</evidence>